<comment type="caution">
    <text evidence="2">The sequence shown here is derived from an EMBL/GenBank/DDBJ whole genome shotgun (WGS) entry which is preliminary data.</text>
</comment>
<protein>
    <submittedName>
        <fullName evidence="2">DUF3857 domain-containing protein</fullName>
    </submittedName>
</protein>
<organism evidence="2 3">
    <name type="scientific">Dyadobacter psychrotolerans</name>
    <dbReference type="NCBI Taxonomy" id="2541721"/>
    <lineage>
        <taxon>Bacteria</taxon>
        <taxon>Pseudomonadati</taxon>
        <taxon>Bacteroidota</taxon>
        <taxon>Cytophagia</taxon>
        <taxon>Cytophagales</taxon>
        <taxon>Spirosomataceae</taxon>
        <taxon>Dyadobacter</taxon>
    </lineage>
</organism>
<sequence length="687" mass="78309">MHKFTPSHLSMLVITKPHGLFRVIRTAFVLILLLNVSFLAFSQEDFKPKLGFIDRPSLDMVAYPGDSTADAVYLYDYGNVRFSYDDHQGLVMIMDCWARIKILKESALDRASVSLSYYDGPSADKKERIYDLKGFTHNLEANQIVTTPLDKKSVKDEKSSDTYWTMKFNLPNVKKGSVIEYSYTKKTPLSVRDKPETWTFQGSIPFKWSEFRINIPAFLEYKMTMGGYLPLFINKHERVNTDVGHSKFNGDGMAYRFVVKDAPAFVNEPYITTARDYLSKIEFELSSYAIPGEVIKRYSQTWENVDRTLDQMPWFGGELRKSGYLKEIKEEIIKKTNDPEERLALAYTHIQNHTKWDGYTGTGSKEGVKKAYDNKKGNASDINLSLTTLLRELDLDSNPVILSTRSNGKIHQAIPLMESFNYVVTHVKIGEKEYLLDATQPYARMGLLPEYALNGSGRLIPKKGPGRFIELLPRDSKSKLEMISAEINPEEGTVKGSYTISYGGYEALSWREKYGIEKESVYHENLKKELPEWEVKNIAIKNKDGDLKGTVNIACDFSYEDDNVSEGLFYFNPLLVGRWGTNPLKSSERIYPLDFGSGISSSYIGSFKLPDGYALEEIPKSEVIALPEKGGRFAYQVSQTGNVIQVNSTIIVNKVHFMAEEYHDLKEFFERVVQKHAQPLVIKKKVN</sequence>
<dbReference type="Gene3D" id="2.60.120.1130">
    <property type="match status" value="1"/>
</dbReference>
<keyword evidence="3" id="KW-1185">Reference proteome</keyword>
<dbReference type="OrthoDB" id="98874at2"/>
<dbReference type="AlphaFoldDB" id="A0A4R5DFV0"/>
<dbReference type="Gene3D" id="2.60.40.3140">
    <property type="match status" value="1"/>
</dbReference>
<proteinExistence type="predicted"/>
<dbReference type="InterPro" id="IPR024618">
    <property type="entry name" value="DUF3857"/>
</dbReference>
<dbReference type="Proteomes" id="UP000294850">
    <property type="component" value="Unassembled WGS sequence"/>
</dbReference>
<evidence type="ECO:0000313" key="2">
    <source>
        <dbReference type="EMBL" id="TDE12057.1"/>
    </source>
</evidence>
<evidence type="ECO:0000259" key="1">
    <source>
        <dbReference type="Pfam" id="PF12969"/>
    </source>
</evidence>
<feature type="domain" description="DUF3857" evidence="1">
    <location>
        <begin position="99"/>
        <end position="224"/>
    </location>
</feature>
<dbReference type="Pfam" id="PF12969">
    <property type="entry name" value="DUF3857"/>
    <property type="match status" value="1"/>
</dbReference>
<gene>
    <name evidence="2" type="ORF">E0F88_23700</name>
</gene>
<dbReference type="EMBL" id="SMFL01000010">
    <property type="protein sequence ID" value="TDE12057.1"/>
    <property type="molecule type" value="Genomic_DNA"/>
</dbReference>
<dbReference type="RefSeq" id="WP_131960767.1">
    <property type="nucleotide sequence ID" value="NZ_SMFL01000010.1"/>
</dbReference>
<name>A0A4R5DFV0_9BACT</name>
<accession>A0A4R5DFV0</accession>
<reference evidence="2 3" key="1">
    <citation type="submission" date="2019-03" db="EMBL/GenBank/DDBJ databases">
        <title>Dyadobacter AR-3-6 sp. nov., isolated from arctic soil.</title>
        <authorList>
            <person name="Chaudhary D.K."/>
        </authorList>
    </citation>
    <scope>NUCLEOTIDE SEQUENCE [LARGE SCALE GENOMIC DNA]</scope>
    <source>
        <strain evidence="2 3">AR-3-6</strain>
    </source>
</reference>
<evidence type="ECO:0000313" key="3">
    <source>
        <dbReference type="Proteomes" id="UP000294850"/>
    </source>
</evidence>
<dbReference type="Gene3D" id="3.10.620.30">
    <property type="match status" value="1"/>
</dbReference>